<accession>K1P7S2</accession>
<dbReference type="EMBL" id="JH822518">
    <property type="protein sequence ID" value="EKC17598.1"/>
    <property type="molecule type" value="Genomic_DNA"/>
</dbReference>
<protein>
    <submittedName>
        <fullName evidence="1">Uncharacterized protein</fullName>
    </submittedName>
</protein>
<dbReference type="InParanoid" id="K1P7S2"/>
<organism evidence="1">
    <name type="scientific">Magallana gigas</name>
    <name type="common">Pacific oyster</name>
    <name type="synonym">Crassostrea gigas</name>
    <dbReference type="NCBI Taxonomy" id="29159"/>
    <lineage>
        <taxon>Eukaryota</taxon>
        <taxon>Metazoa</taxon>
        <taxon>Spiralia</taxon>
        <taxon>Lophotrochozoa</taxon>
        <taxon>Mollusca</taxon>
        <taxon>Bivalvia</taxon>
        <taxon>Autobranchia</taxon>
        <taxon>Pteriomorphia</taxon>
        <taxon>Ostreida</taxon>
        <taxon>Ostreoidea</taxon>
        <taxon>Ostreidae</taxon>
        <taxon>Magallana</taxon>
    </lineage>
</organism>
<name>K1P7S2_MAGGI</name>
<sequence length="141" mass="16571">MAKGHKTGKVGTHQCCHGGTWYVMLEEEEMRKTLPNMSKAIRWSLDLRWQRPSEPVGFYGLKEGLLMRSSKDPGMRIDWESFDAVNRHDKQTAAMTGKEEIDEFDTTIQGPWMKKWEIVHVNRHVERHREMEDNPESWTKA</sequence>
<dbReference type="HOGENOM" id="CLU_1827152_0_0_1"/>
<proteinExistence type="predicted"/>
<reference evidence="1" key="1">
    <citation type="journal article" date="2012" name="Nature">
        <title>The oyster genome reveals stress adaptation and complexity of shell formation.</title>
        <authorList>
            <person name="Zhang G."/>
            <person name="Fang X."/>
            <person name="Guo X."/>
            <person name="Li L."/>
            <person name="Luo R."/>
            <person name="Xu F."/>
            <person name="Yang P."/>
            <person name="Zhang L."/>
            <person name="Wang X."/>
            <person name="Qi H."/>
            <person name="Xiong Z."/>
            <person name="Que H."/>
            <person name="Xie Y."/>
            <person name="Holland P.W."/>
            <person name="Paps J."/>
            <person name="Zhu Y."/>
            <person name="Wu F."/>
            <person name="Chen Y."/>
            <person name="Wang J."/>
            <person name="Peng C."/>
            <person name="Meng J."/>
            <person name="Yang L."/>
            <person name="Liu J."/>
            <person name="Wen B."/>
            <person name="Zhang N."/>
            <person name="Huang Z."/>
            <person name="Zhu Q."/>
            <person name="Feng Y."/>
            <person name="Mount A."/>
            <person name="Hedgecock D."/>
            <person name="Xu Z."/>
            <person name="Liu Y."/>
            <person name="Domazet-Loso T."/>
            <person name="Du Y."/>
            <person name="Sun X."/>
            <person name="Zhang S."/>
            <person name="Liu B."/>
            <person name="Cheng P."/>
            <person name="Jiang X."/>
            <person name="Li J."/>
            <person name="Fan D."/>
            <person name="Wang W."/>
            <person name="Fu W."/>
            <person name="Wang T."/>
            <person name="Wang B."/>
            <person name="Zhang J."/>
            <person name="Peng Z."/>
            <person name="Li Y."/>
            <person name="Li N."/>
            <person name="Wang J."/>
            <person name="Chen M."/>
            <person name="He Y."/>
            <person name="Tan F."/>
            <person name="Song X."/>
            <person name="Zheng Q."/>
            <person name="Huang R."/>
            <person name="Yang H."/>
            <person name="Du X."/>
            <person name="Chen L."/>
            <person name="Yang M."/>
            <person name="Gaffney P.M."/>
            <person name="Wang S."/>
            <person name="Luo L."/>
            <person name="She Z."/>
            <person name="Ming Y."/>
            <person name="Huang W."/>
            <person name="Zhang S."/>
            <person name="Huang B."/>
            <person name="Zhang Y."/>
            <person name="Qu T."/>
            <person name="Ni P."/>
            <person name="Miao G."/>
            <person name="Wang J."/>
            <person name="Wang Q."/>
            <person name="Steinberg C.E."/>
            <person name="Wang H."/>
            <person name="Li N."/>
            <person name="Qian L."/>
            <person name="Zhang G."/>
            <person name="Li Y."/>
            <person name="Yang H."/>
            <person name="Liu X."/>
            <person name="Wang J."/>
            <person name="Yin Y."/>
            <person name="Wang J."/>
        </authorList>
    </citation>
    <scope>NUCLEOTIDE SEQUENCE [LARGE SCALE GENOMIC DNA]</scope>
    <source>
        <strain evidence="1">05x7-T-G4-1.051#20</strain>
    </source>
</reference>
<dbReference type="AlphaFoldDB" id="K1P7S2"/>
<gene>
    <name evidence="1" type="ORF">CGI_10000496</name>
</gene>
<evidence type="ECO:0000313" key="1">
    <source>
        <dbReference type="EMBL" id="EKC17598.1"/>
    </source>
</evidence>